<feature type="region of interest" description="Disordered" evidence="4">
    <location>
        <begin position="1"/>
        <end position="34"/>
    </location>
</feature>
<keyword evidence="1" id="KW-0677">Repeat</keyword>
<feature type="repeat" description="ANK" evidence="3">
    <location>
        <begin position="303"/>
        <end position="335"/>
    </location>
</feature>
<dbReference type="EMBL" id="LFZO01000080">
    <property type="protein sequence ID" value="KXT14497.1"/>
    <property type="molecule type" value="Genomic_DNA"/>
</dbReference>
<evidence type="ECO:0000256" key="3">
    <source>
        <dbReference type="PROSITE-ProRule" id="PRU00023"/>
    </source>
</evidence>
<keyword evidence="2 3" id="KW-0040">ANK repeat</keyword>
<dbReference type="SUPFAM" id="SSF48403">
    <property type="entry name" value="Ankyrin repeat"/>
    <property type="match status" value="1"/>
</dbReference>
<dbReference type="PROSITE" id="PS50088">
    <property type="entry name" value="ANK_REPEAT"/>
    <property type="match status" value="3"/>
</dbReference>
<dbReference type="Pfam" id="PF12796">
    <property type="entry name" value="Ank_2"/>
    <property type="match status" value="2"/>
</dbReference>
<evidence type="ECO:0000256" key="4">
    <source>
        <dbReference type="SAM" id="MobiDB-lite"/>
    </source>
</evidence>
<dbReference type="PANTHER" id="PTHR24198:SF165">
    <property type="entry name" value="ANKYRIN REPEAT-CONTAINING PROTEIN-RELATED"/>
    <property type="match status" value="1"/>
</dbReference>
<gene>
    <name evidence="5" type="ORF">AC579_9557</name>
</gene>
<feature type="repeat" description="ANK" evidence="3">
    <location>
        <begin position="204"/>
        <end position="236"/>
    </location>
</feature>
<evidence type="ECO:0000313" key="5">
    <source>
        <dbReference type="EMBL" id="KXT14497.1"/>
    </source>
</evidence>
<dbReference type="InterPro" id="IPR002110">
    <property type="entry name" value="Ankyrin_rpt"/>
</dbReference>
<proteinExistence type="predicted"/>
<dbReference type="OrthoDB" id="10007170at2759"/>
<accession>A0A139II64</accession>
<comment type="caution">
    <text evidence="5">The sequence shown here is derived from an EMBL/GenBank/DDBJ whole genome shotgun (WGS) entry which is preliminary data.</text>
</comment>
<evidence type="ECO:0000256" key="1">
    <source>
        <dbReference type="ARBA" id="ARBA00022737"/>
    </source>
</evidence>
<protein>
    <submittedName>
        <fullName evidence="5">Uncharacterized protein</fullName>
    </submittedName>
</protein>
<dbReference type="PROSITE" id="PS50297">
    <property type="entry name" value="ANK_REP_REGION"/>
    <property type="match status" value="3"/>
</dbReference>
<organism evidence="5 6">
    <name type="scientific">Pseudocercospora musae</name>
    <dbReference type="NCBI Taxonomy" id="113226"/>
    <lineage>
        <taxon>Eukaryota</taxon>
        <taxon>Fungi</taxon>
        <taxon>Dikarya</taxon>
        <taxon>Ascomycota</taxon>
        <taxon>Pezizomycotina</taxon>
        <taxon>Dothideomycetes</taxon>
        <taxon>Dothideomycetidae</taxon>
        <taxon>Mycosphaerellales</taxon>
        <taxon>Mycosphaerellaceae</taxon>
        <taxon>Pseudocercospora</taxon>
    </lineage>
</organism>
<dbReference type="AlphaFoldDB" id="A0A139II64"/>
<keyword evidence="6" id="KW-1185">Reference proteome</keyword>
<feature type="repeat" description="ANK" evidence="3">
    <location>
        <begin position="270"/>
        <end position="296"/>
    </location>
</feature>
<feature type="region of interest" description="Disordered" evidence="4">
    <location>
        <begin position="74"/>
        <end position="115"/>
    </location>
</feature>
<evidence type="ECO:0000256" key="2">
    <source>
        <dbReference type="ARBA" id="ARBA00023043"/>
    </source>
</evidence>
<dbReference type="InterPro" id="IPR036770">
    <property type="entry name" value="Ankyrin_rpt-contain_sf"/>
</dbReference>
<reference evidence="5 6" key="1">
    <citation type="submission" date="2015-07" db="EMBL/GenBank/DDBJ databases">
        <title>Comparative genomics of the Sigatoka disease complex on banana suggests a link between parallel evolutionary changes in Pseudocercospora fijiensis and Pseudocercospora eumusae and increased virulence on the banana host.</title>
        <authorList>
            <person name="Chang T.-C."/>
            <person name="Salvucci A."/>
            <person name="Crous P.W."/>
            <person name="Stergiopoulos I."/>
        </authorList>
    </citation>
    <scope>NUCLEOTIDE SEQUENCE [LARGE SCALE GENOMIC DNA]</scope>
    <source>
        <strain evidence="5 6">CBS 116634</strain>
    </source>
</reference>
<dbReference type="STRING" id="113226.A0A139II64"/>
<name>A0A139II64_9PEZI</name>
<dbReference type="SMART" id="SM00248">
    <property type="entry name" value="ANK"/>
    <property type="match status" value="6"/>
</dbReference>
<dbReference type="PANTHER" id="PTHR24198">
    <property type="entry name" value="ANKYRIN REPEAT AND PROTEIN KINASE DOMAIN-CONTAINING PROTEIN"/>
    <property type="match status" value="1"/>
</dbReference>
<dbReference type="Proteomes" id="UP000073492">
    <property type="component" value="Unassembled WGS sequence"/>
</dbReference>
<sequence>MGFDTMRSYQKFLLNSMPPSPPEVNDPDNLTRQDSCLFNDTPRQTLAITISPPPGESSLTENISSGQQRTVARRHKPHVLSTVPSFQSTKSKWSPPTSPGATSPRTSVAMARSDSSSSAASANELSSDLYMAACLGDIANMQIALDEGASINSSVLVPGVFEGFKPAKSGHLSALAGAASHGNLATVQHLVANGAEINPCSQRCASSPLHQAIRSNNTAIVRFLLEHGADINLENAYRATPVMYACKYSGLELLKLLLQYKPDLAKRSFIGGSAIHWSIWPGKVDMTELLLKAGADPCERMPDGNGPLHCAIVAGSARMVKTLLKFGANPYSRNEAYETPLQLAQAQCGNDSQIVAMLKTVIAIHARRQ</sequence>
<dbReference type="Gene3D" id="1.25.40.20">
    <property type="entry name" value="Ankyrin repeat-containing domain"/>
    <property type="match status" value="2"/>
</dbReference>
<evidence type="ECO:0000313" key="6">
    <source>
        <dbReference type="Proteomes" id="UP000073492"/>
    </source>
</evidence>